<name>X0SUU0_9ZZZZ</name>
<gene>
    <name evidence="1" type="ORF">S01H1_14567</name>
</gene>
<dbReference type="AlphaFoldDB" id="X0SUU0"/>
<accession>X0SUU0</accession>
<protein>
    <submittedName>
        <fullName evidence="1">Uncharacterized protein</fullName>
    </submittedName>
</protein>
<reference evidence="1" key="1">
    <citation type="journal article" date="2014" name="Front. Microbiol.">
        <title>High frequency of phylogenetically diverse reductive dehalogenase-homologous genes in deep subseafloor sedimentary metagenomes.</title>
        <authorList>
            <person name="Kawai M."/>
            <person name="Futagami T."/>
            <person name="Toyoda A."/>
            <person name="Takaki Y."/>
            <person name="Nishi S."/>
            <person name="Hori S."/>
            <person name="Arai W."/>
            <person name="Tsubouchi T."/>
            <person name="Morono Y."/>
            <person name="Uchiyama I."/>
            <person name="Ito T."/>
            <person name="Fujiyama A."/>
            <person name="Inagaki F."/>
            <person name="Takami H."/>
        </authorList>
    </citation>
    <scope>NUCLEOTIDE SEQUENCE</scope>
    <source>
        <strain evidence="1">Expedition CK06-06</strain>
    </source>
</reference>
<comment type="caution">
    <text evidence="1">The sequence shown here is derived from an EMBL/GenBank/DDBJ whole genome shotgun (WGS) entry which is preliminary data.</text>
</comment>
<dbReference type="EMBL" id="BARS01007587">
    <property type="protein sequence ID" value="GAF67555.1"/>
    <property type="molecule type" value="Genomic_DNA"/>
</dbReference>
<organism evidence="1">
    <name type="scientific">marine sediment metagenome</name>
    <dbReference type="NCBI Taxonomy" id="412755"/>
    <lineage>
        <taxon>unclassified sequences</taxon>
        <taxon>metagenomes</taxon>
        <taxon>ecological metagenomes</taxon>
    </lineage>
</organism>
<proteinExistence type="predicted"/>
<evidence type="ECO:0000313" key="1">
    <source>
        <dbReference type="EMBL" id="GAF67555.1"/>
    </source>
</evidence>
<sequence length="59" mass="6868">MAILYQPLRLVPNHKKQIQLTAQTQAKSDGCRIYAFLTFKFTVQFPPAIKAMTVFKLRR</sequence>